<feature type="transmembrane region" description="Helical" evidence="4">
    <location>
        <begin position="82"/>
        <end position="99"/>
    </location>
</feature>
<dbReference type="Proteomes" id="UP000796880">
    <property type="component" value="Unassembled WGS sequence"/>
</dbReference>
<feature type="compositionally biased region" description="Acidic residues" evidence="3">
    <location>
        <begin position="279"/>
        <end position="301"/>
    </location>
</feature>
<name>A0A8K0E1T8_9ROSA</name>
<keyword evidence="4" id="KW-0812">Transmembrane</keyword>
<dbReference type="EMBL" id="VOIH02000007">
    <property type="protein sequence ID" value="KAF3441530.1"/>
    <property type="molecule type" value="Genomic_DNA"/>
</dbReference>
<protein>
    <recommendedName>
        <fullName evidence="5">WRC domain-containing protein</fullName>
    </recommendedName>
</protein>
<accession>A0A8K0E1T8</accession>
<proteinExistence type="predicted"/>
<gene>
    <name evidence="6" type="ORF">FNV43_RR15444</name>
</gene>
<keyword evidence="4" id="KW-1133">Transmembrane helix</keyword>
<evidence type="ECO:0000313" key="6">
    <source>
        <dbReference type="EMBL" id="KAF3441530.1"/>
    </source>
</evidence>
<feature type="compositionally biased region" description="Low complexity" evidence="3">
    <location>
        <begin position="191"/>
        <end position="200"/>
    </location>
</feature>
<comment type="caution">
    <text evidence="2">Lacks conserved residue(s) required for the propagation of feature annotation.</text>
</comment>
<organism evidence="6 7">
    <name type="scientific">Rhamnella rubrinervis</name>
    <dbReference type="NCBI Taxonomy" id="2594499"/>
    <lineage>
        <taxon>Eukaryota</taxon>
        <taxon>Viridiplantae</taxon>
        <taxon>Streptophyta</taxon>
        <taxon>Embryophyta</taxon>
        <taxon>Tracheophyta</taxon>
        <taxon>Spermatophyta</taxon>
        <taxon>Magnoliopsida</taxon>
        <taxon>eudicotyledons</taxon>
        <taxon>Gunneridae</taxon>
        <taxon>Pentapetalae</taxon>
        <taxon>rosids</taxon>
        <taxon>fabids</taxon>
        <taxon>Rosales</taxon>
        <taxon>Rhamnaceae</taxon>
        <taxon>rhamnoid group</taxon>
        <taxon>Rhamneae</taxon>
        <taxon>Rhamnella</taxon>
    </lineage>
</organism>
<feature type="compositionally biased region" description="Low complexity" evidence="3">
    <location>
        <begin position="261"/>
        <end position="277"/>
    </location>
</feature>
<feature type="region of interest" description="Disordered" evidence="3">
    <location>
        <begin position="191"/>
        <end position="220"/>
    </location>
</feature>
<dbReference type="PANTHER" id="PTHR34680:SF3">
    <property type="entry name" value="EXPRESSED PROTEIN"/>
    <property type="match status" value="1"/>
</dbReference>
<feature type="region of interest" description="Disordered" evidence="3">
    <location>
        <begin position="260"/>
        <end position="323"/>
    </location>
</feature>
<dbReference type="AlphaFoldDB" id="A0A8K0E1T8"/>
<evidence type="ECO:0000256" key="3">
    <source>
        <dbReference type="SAM" id="MobiDB-lite"/>
    </source>
</evidence>
<sequence>MRIRKNAKLSPLLFSSHASAPEALQTHVCQLNQSPWDVIPFPHQDSHNHQTEGEDSFTGNGSLGDSIGAVERKLSKVSCRRIVKFLVVIILYSSVASMMDMSEEKASVITVKAENMAIVEDDDDDDDNYTMKDCNSKVFDDNNVIDQRNLYCQKNDGKGWQCKKLPKPGHSFCEHHLSLVRSSYAAVSSSKKSASSSTRALNADAGTRRLRGRTKKGTSSTSNPYEYYYYSGFGPLWGRKRGGGGGDKGSESKVVVENSITSATNQTPSSTPSSSSQIDNEEFDYVDDDDVDDDEDGDDGSGGDSGKKRIRKPVKARSLKSLM</sequence>
<dbReference type="PROSITE" id="PS51667">
    <property type="entry name" value="WRC"/>
    <property type="match status" value="1"/>
</dbReference>
<dbReference type="Pfam" id="PF08879">
    <property type="entry name" value="WRC"/>
    <property type="match status" value="1"/>
</dbReference>
<evidence type="ECO:0000259" key="5">
    <source>
        <dbReference type="PROSITE" id="PS51667"/>
    </source>
</evidence>
<reference evidence="6" key="1">
    <citation type="submission" date="2020-03" db="EMBL/GenBank/DDBJ databases">
        <title>A high-quality chromosome-level genome assembly of a woody plant with both climbing and erect habits, Rhamnella rubrinervis.</title>
        <authorList>
            <person name="Lu Z."/>
            <person name="Yang Y."/>
            <person name="Zhu X."/>
            <person name="Sun Y."/>
        </authorList>
    </citation>
    <scope>NUCLEOTIDE SEQUENCE</scope>
    <source>
        <strain evidence="6">BYM</strain>
        <tissue evidence="6">Leaf</tissue>
    </source>
</reference>
<keyword evidence="1" id="KW-0539">Nucleus</keyword>
<comment type="caution">
    <text evidence="6">The sequence shown here is derived from an EMBL/GenBank/DDBJ whole genome shotgun (WGS) entry which is preliminary data.</text>
</comment>
<feature type="compositionally biased region" description="Basic residues" evidence="3">
    <location>
        <begin position="308"/>
        <end position="323"/>
    </location>
</feature>
<evidence type="ECO:0000256" key="4">
    <source>
        <dbReference type="SAM" id="Phobius"/>
    </source>
</evidence>
<dbReference type="OrthoDB" id="1194180at2759"/>
<keyword evidence="4" id="KW-0472">Membrane</keyword>
<evidence type="ECO:0000313" key="7">
    <source>
        <dbReference type="Proteomes" id="UP000796880"/>
    </source>
</evidence>
<dbReference type="PANTHER" id="PTHR34680">
    <property type="entry name" value="EXPRESSED PROTEIN"/>
    <property type="match status" value="1"/>
</dbReference>
<keyword evidence="7" id="KW-1185">Reference proteome</keyword>
<dbReference type="InterPro" id="IPR014977">
    <property type="entry name" value="WRC_dom"/>
</dbReference>
<feature type="domain" description="WRC" evidence="5">
    <location>
        <begin position="146"/>
        <end position="193"/>
    </location>
</feature>
<evidence type="ECO:0000256" key="1">
    <source>
        <dbReference type="ARBA" id="ARBA00023242"/>
    </source>
</evidence>
<evidence type="ECO:0000256" key="2">
    <source>
        <dbReference type="PROSITE-ProRule" id="PRU01002"/>
    </source>
</evidence>